<dbReference type="SUPFAM" id="SSF51735">
    <property type="entry name" value="NAD(P)-binding Rossmann-fold domains"/>
    <property type="match status" value="1"/>
</dbReference>
<reference evidence="2" key="1">
    <citation type="submission" date="2014-01" db="EMBL/GenBank/DDBJ databases">
        <title>The genome of the white-rot fungus Pycnoporus cinnabarinus: a basidiomycete model with a versatile arsenal for lignocellulosic biomass breakdown.</title>
        <authorList>
            <person name="Levasseur A."/>
            <person name="Lomascolo A."/>
            <person name="Ruiz-Duenas F.J."/>
            <person name="Uzan E."/>
            <person name="Piumi F."/>
            <person name="Kues U."/>
            <person name="Ram A.F.J."/>
            <person name="Murat C."/>
            <person name="Haon M."/>
            <person name="Benoit I."/>
            <person name="Arfi Y."/>
            <person name="Chevret D."/>
            <person name="Drula E."/>
            <person name="Kwon M.J."/>
            <person name="Gouret P."/>
            <person name="Lesage-Meessen L."/>
            <person name="Lombard V."/>
            <person name="Mariette J."/>
            <person name="Noirot C."/>
            <person name="Park J."/>
            <person name="Patyshakuliyeva A."/>
            <person name="Wieneger R.A.B."/>
            <person name="Wosten H.A.B."/>
            <person name="Martin F."/>
            <person name="Coutinho P.M."/>
            <person name="de Vries R."/>
            <person name="Martinez A.T."/>
            <person name="Klopp C."/>
            <person name="Pontarotti P."/>
            <person name="Henrissat B."/>
            <person name="Record E."/>
        </authorList>
    </citation>
    <scope>NUCLEOTIDE SEQUENCE [LARGE SCALE GENOMIC DNA]</scope>
    <source>
        <strain evidence="2">BRFM137</strain>
    </source>
</reference>
<proteinExistence type="predicted"/>
<dbReference type="PANTHER" id="PTHR45348:SF2">
    <property type="entry name" value="ZINC-TYPE ALCOHOL DEHYDROGENASE-LIKE PROTEIN C2E1P3.01"/>
    <property type="match status" value="1"/>
</dbReference>
<dbReference type="Pfam" id="PF00107">
    <property type="entry name" value="ADH_zinc_N"/>
    <property type="match status" value="1"/>
</dbReference>
<dbReference type="STRING" id="5643.A0A060SJC3"/>
<accession>A0A060SJC3</accession>
<dbReference type="Proteomes" id="UP000029665">
    <property type="component" value="Unassembled WGS sequence"/>
</dbReference>
<protein>
    <recommendedName>
        <fullName evidence="1">Enoyl reductase (ER) domain-containing protein</fullName>
    </recommendedName>
</protein>
<evidence type="ECO:0000259" key="1">
    <source>
        <dbReference type="SMART" id="SM00829"/>
    </source>
</evidence>
<sequence length="603" mass="64146">MTTPTQQKALFLQTKHGEFAVGTRPVPRPRAGQLLVRNEATALNPVDWKVQAYGIYIEKYPTVLGYEAAGVVEAVGEGVTAFKRGDRILYEGKSLSDDDDLATFQQYTLVSTDFAAKVSLPDSLTFEQGATIPLALTTGAVGLYHQKEGPVFTPPWVVGGRGKYAGTPIVVIGGASTVGSLAIQLARLSGFSPIITTASLKNTALLKGFGATHVLDRNLSAAALREEVAKIAGGPVLTVFDAIALPETQNAAFELLAPGGKLLLALPPSLDEAKAKDAQGRTAFHVFGPIQYPHNEEFGKRLFAEVTALLAAGDIKPLRVELVPGGLGGIVAGLDKLRNDQALGLLMPVELPILLHICPLNPTRLTTPAHQTALCLQKKRGEFAVKARQVPKPGPGELLVRNEAIGLNPVYWKIQAYGLFIEKYPAVLGMDAAGVVQAVGEGATTFKPGDRIFYQGVPSEDNDRSTFLQYTIVPGDFAAKLVDQSQLSSPPFLVPRRNTAFDLLAPGGKLLTVLPPSVDEKRVKDAQGRAIIDVHGPIQLPQNIEFGKVLFGKLTPLLQAGDLKPLCFELVPGGLDGIVAGLNQLKNGEIGGAKAVVRRQETA</sequence>
<dbReference type="Gene3D" id="3.40.50.720">
    <property type="entry name" value="NAD(P)-binding Rossmann-like Domain"/>
    <property type="match status" value="1"/>
</dbReference>
<feature type="domain" description="Enoyl reductase (ER)" evidence="1">
    <location>
        <begin position="17"/>
        <end position="347"/>
    </location>
</feature>
<dbReference type="CDD" id="cd08249">
    <property type="entry name" value="enoyl_reductase_like"/>
    <property type="match status" value="1"/>
</dbReference>
<name>A0A060SJC3_PYCCI</name>
<dbReference type="SMART" id="SM00829">
    <property type="entry name" value="PKS_ER"/>
    <property type="match status" value="1"/>
</dbReference>
<gene>
    <name evidence="2" type="ORF">BN946_scf184979.g65</name>
</gene>
<dbReference type="GO" id="GO:0016651">
    <property type="term" value="F:oxidoreductase activity, acting on NAD(P)H"/>
    <property type="evidence" value="ECO:0007669"/>
    <property type="project" value="InterPro"/>
</dbReference>
<dbReference type="InterPro" id="IPR036291">
    <property type="entry name" value="NAD(P)-bd_dom_sf"/>
</dbReference>
<dbReference type="HOGENOM" id="CLU_430849_0_0_1"/>
<dbReference type="Gene3D" id="3.90.180.10">
    <property type="entry name" value="Medium-chain alcohol dehydrogenases, catalytic domain"/>
    <property type="match status" value="2"/>
</dbReference>
<dbReference type="AlphaFoldDB" id="A0A060SJC3"/>
<dbReference type="InterPro" id="IPR013149">
    <property type="entry name" value="ADH-like_C"/>
</dbReference>
<evidence type="ECO:0000313" key="2">
    <source>
        <dbReference type="EMBL" id="CDO74510.1"/>
    </source>
</evidence>
<dbReference type="PANTHER" id="PTHR45348">
    <property type="entry name" value="HYPOTHETICAL OXIDOREDUCTASE (EUROFUNG)"/>
    <property type="match status" value="1"/>
</dbReference>
<dbReference type="OrthoDB" id="3233595at2759"/>
<dbReference type="InterPro" id="IPR020843">
    <property type="entry name" value="ER"/>
</dbReference>
<dbReference type="SUPFAM" id="SSF50129">
    <property type="entry name" value="GroES-like"/>
    <property type="match status" value="2"/>
</dbReference>
<comment type="caution">
    <text evidence="2">The sequence shown here is derived from an EMBL/GenBank/DDBJ whole genome shotgun (WGS) entry which is preliminary data.</text>
</comment>
<dbReference type="InterPro" id="IPR013154">
    <property type="entry name" value="ADH-like_N"/>
</dbReference>
<evidence type="ECO:0000313" key="3">
    <source>
        <dbReference type="Proteomes" id="UP000029665"/>
    </source>
</evidence>
<dbReference type="EMBL" id="CCBP010000174">
    <property type="protein sequence ID" value="CDO74510.1"/>
    <property type="molecule type" value="Genomic_DNA"/>
</dbReference>
<organism evidence="2 3">
    <name type="scientific">Pycnoporus cinnabarinus</name>
    <name type="common">Cinnabar-red polypore</name>
    <name type="synonym">Trametes cinnabarina</name>
    <dbReference type="NCBI Taxonomy" id="5643"/>
    <lineage>
        <taxon>Eukaryota</taxon>
        <taxon>Fungi</taxon>
        <taxon>Dikarya</taxon>
        <taxon>Basidiomycota</taxon>
        <taxon>Agaricomycotina</taxon>
        <taxon>Agaricomycetes</taxon>
        <taxon>Polyporales</taxon>
        <taxon>Polyporaceae</taxon>
        <taxon>Trametes</taxon>
    </lineage>
</organism>
<dbReference type="InterPro" id="IPR011032">
    <property type="entry name" value="GroES-like_sf"/>
</dbReference>
<dbReference type="Pfam" id="PF08240">
    <property type="entry name" value="ADH_N"/>
    <property type="match status" value="2"/>
</dbReference>
<dbReference type="InterPro" id="IPR047122">
    <property type="entry name" value="Trans-enoyl_RdTase-like"/>
</dbReference>
<keyword evidence="3" id="KW-1185">Reference proteome</keyword>